<reference evidence="3" key="1">
    <citation type="journal article" date="2009" name="Genome Res.">
        <title>Comparative genomic analyses of the human fungal pathogens Coccidioides and their relatives.</title>
        <authorList>
            <person name="Sharpton T.J."/>
            <person name="Stajich J.E."/>
            <person name="Rounsley S.D."/>
            <person name="Gardner M.J."/>
            <person name="Wortman J.R."/>
            <person name="Jordar V.S."/>
            <person name="Maiti R."/>
            <person name="Kodira C.D."/>
            <person name="Neafsey D.E."/>
            <person name="Zeng Q."/>
            <person name="Hung C.-Y."/>
            <person name="McMahan C."/>
            <person name="Muszewska A."/>
            <person name="Grynberg M."/>
            <person name="Mandel M.A."/>
            <person name="Kellner E.M."/>
            <person name="Barker B.M."/>
            <person name="Galgiani J.N."/>
            <person name="Orbach M.J."/>
            <person name="Kirkland T.N."/>
            <person name="Cole G.T."/>
            <person name="Henn M.R."/>
            <person name="Birren B.W."/>
            <person name="Taylor J.W."/>
        </authorList>
    </citation>
    <scope>NUCLEOTIDE SEQUENCE [LARGE SCALE GENOMIC DNA]</scope>
    <source>
        <strain evidence="3">UAMH 1704</strain>
    </source>
</reference>
<evidence type="ECO:0000313" key="2">
    <source>
        <dbReference type="EMBL" id="EEP78721.1"/>
    </source>
</evidence>
<feature type="region of interest" description="Disordered" evidence="1">
    <location>
        <begin position="1"/>
        <end position="23"/>
    </location>
</feature>
<sequence length="347" mass="40181">MDLRAPSHRASTGWSPKSSSPVDTRAPIERLPVELIHKIFFQSLEFNFPRASIHVAAALANEVIYSWLIRLAFSSNNPSSSSGILIRPFVPMSYFSIGMKERTDLQTEILRCRWCTISLMRKCQREYVEHVLRQKCRDLVMSDADRAQLDNLDDYWQNIDPFDNATHGKRGKGDLVLSARHPQSDVNLKVSIWFNFGAVQIREPSPVFQETDVFRLPACSLTDPCRMPDRLLRTPWTEEKLELLTLLSNEAYIDDDGNFERSKAVVRQLIVDRDFATFQRLLSLHIRVKIYSYPLRWPVRSNNFRVAARYAKSDKDPFLTLLFSEHRDEIPTSDKSIRALLAKYEQS</sequence>
<dbReference type="AlphaFoldDB" id="C4JR85"/>
<protein>
    <submittedName>
        <fullName evidence="2">Uncharacterized protein</fullName>
    </submittedName>
</protein>
<evidence type="ECO:0000256" key="1">
    <source>
        <dbReference type="SAM" id="MobiDB-lite"/>
    </source>
</evidence>
<dbReference type="KEGG" id="ure:UREG_03567"/>
<name>C4JR85_UNCRE</name>
<dbReference type="OMA" id="IWFHFGA"/>
<dbReference type="Proteomes" id="UP000002058">
    <property type="component" value="Unassembled WGS sequence"/>
</dbReference>
<dbReference type="eggNOG" id="ENOG502T0X6">
    <property type="taxonomic scope" value="Eukaryota"/>
</dbReference>
<feature type="compositionally biased region" description="Polar residues" evidence="1">
    <location>
        <begin position="9"/>
        <end position="22"/>
    </location>
</feature>
<accession>C4JR85</accession>
<organism evidence="2 3">
    <name type="scientific">Uncinocarpus reesii (strain UAMH 1704)</name>
    <dbReference type="NCBI Taxonomy" id="336963"/>
    <lineage>
        <taxon>Eukaryota</taxon>
        <taxon>Fungi</taxon>
        <taxon>Dikarya</taxon>
        <taxon>Ascomycota</taxon>
        <taxon>Pezizomycotina</taxon>
        <taxon>Eurotiomycetes</taxon>
        <taxon>Eurotiomycetidae</taxon>
        <taxon>Onygenales</taxon>
        <taxon>Onygenaceae</taxon>
        <taxon>Uncinocarpus</taxon>
    </lineage>
</organism>
<gene>
    <name evidence="2" type="ORF">UREG_03567</name>
</gene>
<evidence type="ECO:0000313" key="3">
    <source>
        <dbReference type="Proteomes" id="UP000002058"/>
    </source>
</evidence>
<dbReference type="VEuPathDB" id="FungiDB:UREG_03567"/>
<dbReference type="HOGENOM" id="CLU_808848_0_0_1"/>
<proteinExistence type="predicted"/>
<dbReference type="EMBL" id="CH476616">
    <property type="protein sequence ID" value="EEP78721.1"/>
    <property type="molecule type" value="Genomic_DNA"/>
</dbReference>
<dbReference type="InParanoid" id="C4JR85"/>
<keyword evidence="3" id="KW-1185">Reference proteome</keyword>
<dbReference type="RefSeq" id="XP_002544050.1">
    <property type="nucleotide sequence ID" value="XM_002544004.1"/>
</dbReference>
<dbReference type="GeneID" id="8437469"/>
<dbReference type="OrthoDB" id="4167490at2759"/>